<sequence>MAWAEQLKEEYGKIAKENQLSGLKKGNEIPVKSMLTERDTREKIAKDLEMSTGSLSKAQYIYKNSDDGTIKQLDDGNNYFIMVIYSLELYKSYKKGRDQDEKNY</sequence>
<reference evidence="1 2" key="1">
    <citation type="submission" date="2016-01" db="EMBL/GenBank/DDBJ databases">
        <title>Characterization of the Clostridium difficile lineages that are prevalent in Hong Kong and China.</title>
        <authorList>
            <person name="Kwok J.S.-L."/>
            <person name="Lam W.-Y."/>
            <person name="Ip M."/>
            <person name="Chan T.-F."/>
            <person name="Hawkey P.M."/>
            <person name="Tsui S.K.-W."/>
        </authorList>
    </citation>
    <scope>NUCLEOTIDE SEQUENCE [LARGE SCALE GENOMIC DNA]</scope>
    <source>
        <strain evidence="1 2">300064</strain>
    </source>
</reference>
<gene>
    <name evidence="1" type="ORF">AWN73_01935</name>
</gene>
<evidence type="ECO:0000313" key="2">
    <source>
        <dbReference type="Proteomes" id="UP000238081"/>
    </source>
</evidence>
<protein>
    <submittedName>
        <fullName evidence="1">Uncharacterized protein</fullName>
    </submittedName>
</protein>
<dbReference type="RefSeq" id="WP_043661339.1">
    <property type="nucleotide sequence ID" value="NZ_JSEG01000001.1"/>
</dbReference>
<comment type="caution">
    <text evidence="1">The sequence shown here is derived from an EMBL/GenBank/DDBJ whole genome shotgun (WGS) entry which is preliminary data.</text>
</comment>
<organism evidence="1 2">
    <name type="scientific">Clostridium butyricum</name>
    <dbReference type="NCBI Taxonomy" id="1492"/>
    <lineage>
        <taxon>Bacteria</taxon>
        <taxon>Bacillati</taxon>
        <taxon>Bacillota</taxon>
        <taxon>Clostridia</taxon>
        <taxon>Eubacteriales</taxon>
        <taxon>Clostridiaceae</taxon>
        <taxon>Clostridium</taxon>
    </lineage>
</organism>
<evidence type="ECO:0000313" key="1">
    <source>
        <dbReference type="EMBL" id="PPV15871.1"/>
    </source>
</evidence>
<accession>A0A0A6SMW9</accession>
<dbReference type="EMBL" id="LRDH01000096">
    <property type="protein sequence ID" value="PPV15871.1"/>
    <property type="molecule type" value="Genomic_DNA"/>
</dbReference>
<name>A0A0A6SMW9_CLOBU</name>
<dbReference type="AlphaFoldDB" id="A0A0A6SMW9"/>
<dbReference type="Proteomes" id="UP000238081">
    <property type="component" value="Unassembled WGS sequence"/>
</dbReference>
<proteinExistence type="predicted"/>